<keyword evidence="4" id="KW-1003">Cell membrane</keyword>
<keyword evidence="7 11" id="KW-1133">Transmembrane helix</keyword>
<reference evidence="12 13" key="1">
    <citation type="submission" date="2012-10" db="EMBL/GenBank/DDBJ databases">
        <title>Genome sequencing of Tanticharoenia sakaeratensis NBRC 103193.</title>
        <authorList>
            <person name="Azuma Y."/>
            <person name="Hadano H."/>
            <person name="Hirakawa H."/>
            <person name="Matsushita K."/>
        </authorList>
    </citation>
    <scope>NUCLEOTIDE SEQUENCE [LARGE SCALE GENOMIC DNA]</scope>
    <source>
        <strain evidence="12 13">NBRC 103193</strain>
    </source>
</reference>
<dbReference type="STRING" id="1231623.Tasa_005_050"/>
<comment type="subunit">
    <text evidence="2">The complex is composed of two ATP-binding proteins (LsrA), two transmembrane proteins (LsrC and LsrD) and a solute-binding protein (LsrB).</text>
</comment>
<dbReference type="PANTHER" id="PTHR32196:SF29">
    <property type="entry name" value="AUTOINDUCER 2 IMPORT SYSTEM PERMEASE PROTEIN LSRC"/>
    <property type="match status" value="1"/>
</dbReference>
<sequence>MPPDPAITVAGRPFRRPRWKLLLAQNVGLALAVVMLILSLVIYCVIYVAAQHRLPGNFELTSTVNTTMPLAFASIAQTIVVLTRGIDLSVGGVVDLSNAVAAVKLGDSLGSEILWSLVVLVIGATCGLVNGLLVTLGRLQPILVTLATLSIYQGIAIRVLPQPGGQIPQNYTDAFASITGPWSLLYVIIVGVLWWAFRRSSLGVGVFAIGNDETAASANGVAVRRARILAYVLGGVFSAISGLFLAASATAGDATTGNTYTLTSIVAAVLGGVSLFGGRGNGVGAILGAFISTMIVNILFFAHINPLYQSFYEGLFLVLAVVLVGSVGRLMRKAM</sequence>
<evidence type="ECO:0000256" key="8">
    <source>
        <dbReference type="ARBA" id="ARBA00023136"/>
    </source>
</evidence>
<evidence type="ECO:0000256" key="2">
    <source>
        <dbReference type="ARBA" id="ARBA00011262"/>
    </source>
</evidence>
<feature type="transmembrane region" description="Helical" evidence="11">
    <location>
        <begin position="259"/>
        <end position="276"/>
    </location>
</feature>
<accession>A0A0D6MI32</accession>
<proteinExistence type="predicted"/>
<gene>
    <name evidence="12" type="ORF">Tasa_005_050</name>
</gene>
<comment type="caution">
    <text evidence="12">The sequence shown here is derived from an EMBL/GenBank/DDBJ whole genome shotgun (WGS) entry which is preliminary data.</text>
</comment>
<evidence type="ECO:0000256" key="7">
    <source>
        <dbReference type="ARBA" id="ARBA00022989"/>
    </source>
</evidence>
<feature type="transmembrane region" description="Helical" evidence="11">
    <location>
        <begin position="142"/>
        <end position="160"/>
    </location>
</feature>
<dbReference type="GO" id="GO:0022857">
    <property type="term" value="F:transmembrane transporter activity"/>
    <property type="evidence" value="ECO:0007669"/>
    <property type="project" value="InterPro"/>
</dbReference>
<name>A0A0D6MI32_9PROT</name>
<protein>
    <recommendedName>
        <fullName evidence="10">Autoinducer 2 import system permease protein LsrC</fullName>
    </recommendedName>
</protein>
<dbReference type="CDD" id="cd06579">
    <property type="entry name" value="TM_PBP1_transp_AraH_like"/>
    <property type="match status" value="1"/>
</dbReference>
<evidence type="ECO:0000256" key="1">
    <source>
        <dbReference type="ARBA" id="ARBA00004651"/>
    </source>
</evidence>
<evidence type="ECO:0000313" key="13">
    <source>
        <dbReference type="Proteomes" id="UP000032679"/>
    </source>
</evidence>
<evidence type="ECO:0000256" key="10">
    <source>
        <dbReference type="ARBA" id="ARBA00039382"/>
    </source>
</evidence>
<keyword evidence="6 11" id="KW-0812">Transmembrane</keyword>
<dbReference type="InterPro" id="IPR001851">
    <property type="entry name" value="ABC_transp_permease"/>
</dbReference>
<comment type="function">
    <text evidence="9">Part of the ABC transporter complex LsrABCD involved in autoinducer 2 (AI-2) import. Probably responsible for the translocation of the substrate across the membrane.</text>
</comment>
<dbReference type="PANTHER" id="PTHR32196">
    <property type="entry name" value="ABC TRANSPORTER PERMEASE PROTEIN YPHD-RELATED-RELATED"/>
    <property type="match status" value="1"/>
</dbReference>
<keyword evidence="3" id="KW-0813">Transport</keyword>
<organism evidence="12 13">
    <name type="scientific">Tanticharoenia sakaeratensis NBRC 103193</name>
    <dbReference type="NCBI Taxonomy" id="1231623"/>
    <lineage>
        <taxon>Bacteria</taxon>
        <taxon>Pseudomonadati</taxon>
        <taxon>Pseudomonadota</taxon>
        <taxon>Alphaproteobacteria</taxon>
        <taxon>Acetobacterales</taxon>
        <taxon>Acetobacteraceae</taxon>
        <taxon>Tanticharoenia</taxon>
    </lineage>
</organism>
<evidence type="ECO:0000256" key="3">
    <source>
        <dbReference type="ARBA" id="ARBA00022448"/>
    </source>
</evidence>
<keyword evidence="5" id="KW-0997">Cell inner membrane</keyword>
<feature type="transmembrane region" description="Helical" evidence="11">
    <location>
        <begin position="113"/>
        <end position="135"/>
    </location>
</feature>
<evidence type="ECO:0000256" key="11">
    <source>
        <dbReference type="SAM" id="Phobius"/>
    </source>
</evidence>
<dbReference type="AlphaFoldDB" id="A0A0D6MI32"/>
<dbReference type="RefSeq" id="WP_048846793.1">
    <property type="nucleotide sequence ID" value="NZ_BALE01000005.1"/>
</dbReference>
<dbReference type="OrthoDB" id="7157592at2"/>
<dbReference type="GO" id="GO:0005886">
    <property type="term" value="C:plasma membrane"/>
    <property type="evidence" value="ECO:0007669"/>
    <property type="project" value="UniProtKB-SubCell"/>
</dbReference>
<keyword evidence="13" id="KW-1185">Reference proteome</keyword>
<feature type="transmembrane region" description="Helical" evidence="11">
    <location>
        <begin position="228"/>
        <end position="247"/>
    </location>
</feature>
<feature type="transmembrane region" description="Helical" evidence="11">
    <location>
        <begin position="283"/>
        <end position="304"/>
    </location>
</feature>
<feature type="transmembrane region" description="Helical" evidence="11">
    <location>
        <begin position="21"/>
        <end position="50"/>
    </location>
</feature>
<dbReference type="Pfam" id="PF02653">
    <property type="entry name" value="BPD_transp_2"/>
    <property type="match status" value="1"/>
</dbReference>
<evidence type="ECO:0000256" key="4">
    <source>
        <dbReference type="ARBA" id="ARBA00022475"/>
    </source>
</evidence>
<keyword evidence="8 11" id="KW-0472">Membrane</keyword>
<evidence type="ECO:0000256" key="6">
    <source>
        <dbReference type="ARBA" id="ARBA00022692"/>
    </source>
</evidence>
<evidence type="ECO:0000256" key="9">
    <source>
        <dbReference type="ARBA" id="ARBA00025439"/>
    </source>
</evidence>
<feature type="transmembrane region" description="Helical" evidence="11">
    <location>
        <begin position="180"/>
        <end position="197"/>
    </location>
</feature>
<dbReference type="EMBL" id="BALE01000005">
    <property type="protein sequence ID" value="GAN53135.1"/>
    <property type="molecule type" value="Genomic_DNA"/>
</dbReference>
<feature type="transmembrane region" description="Helical" evidence="11">
    <location>
        <begin position="310"/>
        <end position="331"/>
    </location>
</feature>
<comment type="subcellular location">
    <subcellularLocation>
        <location evidence="1">Cell membrane</location>
        <topology evidence="1">Multi-pass membrane protein</topology>
    </subcellularLocation>
</comment>
<evidence type="ECO:0000313" key="12">
    <source>
        <dbReference type="EMBL" id="GAN53135.1"/>
    </source>
</evidence>
<evidence type="ECO:0000256" key="5">
    <source>
        <dbReference type="ARBA" id="ARBA00022519"/>
    </source>
</evidence>
<dbReference type="Proteomes" id="UP000032679">
    <property type="component" value="Unassembled WGS sequence"/>
</dbReference>